<dbReference type="InterPro" id="IPR034457">
    <property type="entry name" value="Organic_radical-activating"/>
</dbReference>
<evidence type="ECO:0000313" key="7">
    <source>
        <dbReference type="EMBL" id="RRJ54808.1"/>
    </source>
</evidence>
<dbReference type="InterPro" id="IPR058240">
    <property type="entry name" value="rSAM_sf"/>
</dbReference>
<dbReference type="GO" id="GO:0004748">
    <property type="term" value="F:ribonucleoside-diphosphate reductase activity, thioredoxin disulfide as acceptor"/>
    <property type="evidence" value="ECO:0007669"/>
    <property type="project" value="TreeGrafter"/>
</dbReference>
<dbReference type="GO" id="GO:0051539">
    <property type="term" value="F:4 iron, 4 sulfur cluster binding"/>
    <property type="evidence" value="ECO:0007669"/>
    <property type="project" value="UniProtKB-KW"/>
</dbReference>
<evidence type="ECO:0000256" key="4">
    <source>
        <dbReference type="ARBA" id="ARBA00022723"/>
    </source>
</evidence>
<evidence type="ECO:0000256" key="5">
    <source>
        <dbReference type="ARBA" id="ARBA00023004"/>
    </source>
</evidence>
<evidence type="ECO:0000256" key="6">
    <source>
        <dbReference type="ARBA" id="ARBA00023014"/>
    </source>
</evidence>
<keyword evidence="5" id="KW-0408">Iron</keyword>
<dbReference type="Pfam" id="PF13353">
    <property type="entry name" value="Fer4_12"/>
    <property type="match status" value="1"/>
</dbReference>
<organism evidence="7 8">
    <name type="scientific">Paenibacillus oralis</name>
    <dbReference type="NCBI Taxonomy" id="2490856"/>
    <lineage>
        <taxon>Bacteria</taxon>
        <taxon>Bacillati</taxon>
        <taxon>Bacillota</taxon>
        <taxon>Bacilli</taxon>
        <taxon>Bacillales</taxon>
        <taxon>Paenibacillaceae</taxon>
        <taxon>Paenibacillus</taxon>
    </lineage>
</organism>
<dbReference type="AlphaFoldDB" id="A0A3P3TCI7"/>
<dbReference type="InterPro" id="IPR012837">
    <property type="entry name" value="NrdG"/>
</dbReference>
<comment type="caution">
    <text evidence="7">The sequence shown here is derived from an EMBL/GenBank/DDBJ whole genome shotgun (WGS) entry which is preliminary data.</text>
</comment>
<gene>
    <name evidence="7" type="ORF">EHV15_35045</name>
</gene>
<dbReference type="CDD" id="cd01335">
    <property type="entry name" value="Radical_SAM"/>
    <property type="match status" value="1"/>
</dbReference>
<dbReference type="InterPro" id="IPR013785">
    <property type="entry name" value="Aldolase_TIM"/>
</dbReference>
<keyword evidence="8" id="KW-1185">Reference proteome</keyword>
<keyword evidence="3" id="KW-0949">S-adenosyl-L-methionine</keyword>
<sequence length="195" mass="21924">MRIHSFTPSTFVNGPGNRAMIHFQGCTLACPGCFNSLTHSKNGGEEISVNDLITRIPLTVDGVTISGGEPFLQPEGLLELVIALRNQYDSIVIFSGFYLNEIQRIPLGPEILKHVDVLIDGRFEMDKIAEDGLRGSKNQTIHLLTDHHRLEEFQERNVEITIDVEGKLTITGFPTMDFRQGIDNEFSQTRDFIHE</sequence>
<dbReference type="SFLD" id="SFLDG01063">
    <property type="entry name" value="activating_enzymes__group_1"/>
    <property type="match status" value="1"/>
</dbReference>
<accession>A0A3P3TCI7</accession>
<keyword evidence="2" id="KW-0004">4Fe-4S</keyword>
<dbReference type="GO" id="GO:0043365">
    <property type="term" value="F:[formate-C-acetyltransferase]-activating enzyme activity"/>
    <property type="evidence" value="ECO:0007669"/>
    <property type="project" value="InterPro"/>
</dbReference>
<comment type="cofactor">
    <cofactor evidence="1">
        <name>[4Fe-4S] cluster</name>
        <dbReference type="ChEBI" id="CHEBI:49883"/>
    </cofactor>
</comment>
<keyword evidence="4" id="KW-0479">Metal-binding</keyword>
<keyword evidence="6" id="KW-0411">Iron-sulfur</keyword>
<dbReference type="SFLD" id="SFLDG01066">
    <property type="entry name" value="organic_radical-activating_enz"/>
    <property type="match status" value="1"/>
</dbReference>
<evidence type="ECO:0000256" key="2">
    <source>
        <dbReference type="ARBA" id="ARBA00022485"/>
    </source>
</evidence>
<dbReference type="Proteomes" id="UP000267017">
    <property type="component" value="Unassembled WGS sequence"/>
</dbReference>
<protein>
    <submittedName>
        <fullName evidence="7">Radical SAM protein</fullName>
    </submittedName>
</protein>
<dbReference type="PANTHER" id="PTHR30352">
    <property type="entry name" value="PYRUVATE FORMATE-LYASE-ACTIVATING ENZYME"/>
    <property type="match status" value="1"/>
</dbReference>
<dbReference type="PANTHER" id="PTHR30352:SF2">
    <property type="entry name" value="ANAEROBIC RIBONUCLEOSIDE-TRIPHOSPHATE REDUCTASE-ACTIVATING PROTEIN"/>
    <property type="match status" value="1"/>
</dbReference>
<dbReference type="EMBL" id="RRCN01000002">
    <property type="protein sequence ID" value="RRJ54808.1"/>
    <property type="molecule type" value="Genomic_DNA"/>
</dbReference>
<evidence type="ECO:0000256" key="1">
    <source>
        <dbReference type="ARBA" id="ARBA00001966"/>
    </source>
</evidence>
<evidence type="ECO:0000256" key="3">
    <source>
        <dbReference type="ARBA" id="ARBA00022691"/>
    </source>
</evidence>
<dbReference type="OrthoDB" id="9782387at2"/>
<dbReference type="SFLD" id="SFLDS00029">
    <property type="entry name" value="Radical_SAM"/>
    <property type="match status" value="1"/>
</dbReference>
<dbReference type="SUPFAM" id="SSF102114">
    <property type="entry name" value="Radical SAM enzymes"/>
    <property type="match status" value="1"/>
</dbReference>
<reference evidence="7 8" key="1">
    <citation type="submission" date="2018-11" db="EMBL/GenBank/DDBJ databases">
        <title>Genome sequencing of Paenibacillus sp. KCOM 3021 (= ChDC PVNT-B20).</title>
        <authorList>
            <person name="Kook J.-K."/>
            <person name="Park S.-N."/>
            <person name="Lim Y.K."/>
        </authorList>
    </citation>
    <scope>NUCLEOTIDE SEQUENCE [LARGE SCALE GENOMIC DNA]</scope>
    <source>
        <strain evidence="7 8">KCOM 3021</strain>
    </source>
</reference>
<evidence type="ECO:0000313" key="8">
    <source>
        <dbReference type="Proteomes" id="UP000267017"/>
    </source>
</evidence>
<dbReference type="Gene3D" id="3.20.20.70">
    <property type="entry name" value="Aldolase class I"/>
    <property type="match status" value="1"/>
</dbReference>
<dbReference type="GO" id="GO:0046872">
    <property type="term" value="F:metal ion binding"/>
    <property type="evidence" value="ECO:0007669"/>
    <property type="project" value="UniProtKB-KW"/>
</dbReference>
<dbReference type="InterPro" id="IPR007197">
    <property type="entry name" value="rSAM"/>
</dbReference>
<proteinExistence type="predicted"/>
<name>A0A3P3TCI7_9BACL</name>
<dbReference type="SFLD" id="SFLDF00299">
    <property type="entry name" value="anaerobic_ribonucleoside-triph"/>
    <property type="match status" value="1"/>
</dbReference>